<accession>A0A5C4N7W5</accession>
<evidence type="ECO:0000313" key="2">
    <source>
        <dbReference type="Proteomes" id="UP000305709"/>
    </source>
</evidence>
<organism evidence="1 2">
    <name type="scientific">Rubellimicrobium roseum</name>
    <dbReference type="NCBI Taxonomy" id="687525"/>
    <lineage>
        <taxon>Bacteria</taxon>
        <taxon>Pseudomonadati</taxon>
        <taxon>Pseudomonadota</taxon>
        <taxon>Alphaproteobacteria</taxon>
        <taxon>Rhodobacterales</taxon>
        <taxon>Roseobacteraceae</taxon>
        <taxon>Rubellimicrobium</taxon>
    </lineage>
</organism>
<sequence>MSETFTREVQLCSTFMASLPEEWVPYAETGGFDILLVRRLDGFQIGVQAKLRLNAKVIRQACETGGPGDLTAPGPDCRAILVPQGAVGDDMAEICRMLGLTVMALTPGQRAAFTPDLPRPKQDGAGTVWFEMGPARRLELPDHVPDVEAGVPAPLRLTAWKIKAIRIAVTLERRGVVLRDDFKHHKIDMRRWIAPRIGWLIRQEPGWARGPRLPDFRAQHPRNWAQIEAAYETWRRPDPREGTVAKSAG</sequence>
<gene>
    <name evidence="1" type="ORF">FHG71_18820</name>
</gene>
<proteinExistence type="predicted"/>
<protein>
    <submittedName>
        <fullName evidence="1">Uncharacterized protein</fullName>
    </submittedName>
</protein>
<dbReference type="AlphaFoldDB" id="A0A5C4N7W5"/>
<dbReference type="EMBL" id="VDFV01000045">
    <property type="protein sequence ID" value="TNC63992.1"/>
    <property type="molecule type" value="Genomic_DNA"/>
</dbReference>
<comment type="caution">
    <text evidence="1">The sequence shown here is derived from an EMBL/GenBank/DDBJ whole genome shotgun (WGS) entry which is preliminary data.</text>
</comment>
<dbReference type="OrthoDB" id="6042854at2"/>
<evidence type="ECO:0000313" key="1">
    <source>
        <dbReference type="EMBL" id="TNC63992.1"/>
    </source>
</evidence>
<dbReference type="Proteomes" id="UP000305709">
    <property type="component" value="Unassembled WGS sequence"/>
</dbReference>
<keyword evidence="2" id="KW-1185">Reference proteome</keyword>
<name>A0A5C4N7W5_9RHOB</name>
<reference evidence="1 2" key="1">
    <citation type="submission" date="2019-06" db="EMBL/GenBank/DDBJ databases">
        <authorList>
            <person name="Jiang L."/>
        </authorList>
    </citation>
    <scope>NUCLEOTIDE SEQUENCE [LARGE SCALE GENOMIC DNA]</scope>
    <source>
        <strain evidence="1 2">YIM 48858</strain>
    </source>
</reference>
<dbReference type="RefSeq" id="WP_139083244.1">
    <property type="nucleotide sequence ID" value="NZ_VDFV01000045.1"/>
</dbReference>